<feature type="transmembrane region" description="Helical" evidence="7">
    <location>
        <begin position="209"/>
        <end position="227"/>
    </location>
</feature>
<dbReference type="AlphaFoldDB" id="A0A2G3PJI7"/>
<feature type="transmembrane region" description="Helical" evidence="7">
    <location>
        <begin position="336"/>
        <end position="354"/>
    </location>
</feature>
<comment type="caution">
    <text evidence="8">The sequence shown here is derived from an EMBL/GenBank/DDBJ whole genome shotgun (WGS) entry which is preliminary data.</text>
</comment>
<feature type="transmembrane region" description="Helical" evidence="7">
    <location>
        <begin position="258"/>
        <end position="276"/>
    </location>
</feature>
<sequence>MIPTAGPLRTKLRQGNWAHSPLVVAVVALVIAAGVGLLLAAGAGAGPADVVDALIQGTFGSPFAVGTSLNNAAIIMFIAAGFTVAYRAGLVNVGGEGQICLGGIAATAVGVTIPDSMPLFVGVTLALVAAVLAGACWAAIAAWLYVRRGTSEIITTLLLNFVGLALVVLMVQEPSLLRQPMTSSETLPQSESLSEASHLPLLGLTKSPATVAIVVALLAITAVGVVLRHSAIGLRLRSVGLSPTASARLGVPVDRVRFLGLSTAGGFSGLAGGILVTSAPFVLAEGFSSGFGFTGLVVGLLARGSMTAVAGVSLFLGFLVAGGINLQLAAGVPSSTVIVVQSVLIILIAGAALWTTRSRSPAPPETTSAPAITAPAKATS</sequence>
<evidence type="ECO:0000256" key="7">
    <source>
        <dbReference type="SAM" id="Phobius"/>
    </source>
</evidence>
<feature type="transmembrane region" description="Helical" evidence="7">
    <location>
        <begin position="282"/>
        <end position="302"/>
    </location>
</feature>
<feature type="transmembrane region" description="Helical" evidence="7">
    <location>
        <begin position="153"/>
        <end position="171"/>
    </location>
</feature>
<keyword evidence="4 7" id="KW-1133">Transmembrane helix</keyword>
<dbReference type="CDD" id="cd06580">
    <property type="entry name" value="TM_PBP1_transp_TpRbsC_like"/>
    <property type="match status" value="1"/>
</dbReference>
<evidence type="ECO:0000256" key="2">
    <source>
        <dbReference type="ARBA" id="ARBA00022475"/>
    </source>
</evidence>
<gene>
    <name evidence="8" type="ORF">CSW57_20135</name>
</gene>
<protein>
    <submittedName>
        <fullName evidence="8">ABC transporter permease</fullName>
    </submittedName>
</protein>
<dbReference type="EMBL" id="PEBD01000010">
    <property type="protein sequence ID" value="PHV65971.1"/>
    <property type="molecule type" value="Genomic_DNA"/>
</dbReference>
<keyword evidence="3 7" id="KW-0812">Transmembrane</keyword>
<feature type="transmembrane region" description="Helical" evidence="7">
    <location>
        <begin position="21"/>
        <end position="43"/>
    </location>
</feature>
<organism evidence="8 9">
    <name type="scientific">Williamsia marianensis</name>
    <dbReference type="NCBI Taxonomy" id="85044"/>
    <lineage>
        <taxon>Bacteria</taxon>
        <taxon>Bacillati</taxon>
        <taxon>Actinomycetota</taxon>
        <taxon>Actinomycetes</taxon>
        <taxon>Mycobacteriales</taxon>
        <taxon>Nocardiaceae</taxon>
        <taxon>Williamsia</taxon>
    </lineage>
</organism>
<dbReference type="PANTHER" id="PTHR47089:SF1">
    <property type="entry name" value="GUANOSINE ABC TRANSPORTER PERMEASE PROTEIN NUPP"/>
    <property type="match status" value="1"/>
</dbReference>
<keyword evidence="5 7" id="KW-0472">Membrane</keyword>
<feature type="transmembrane region" description="Helical" evidence="7">
    <location>
        <begin position="63"/>
        <end position="86"/>
    </location>
</feature>
<keyword evidence="2" id="KW-1003">Cell membrane</keyword>
<feature type="transmembrane region" description="Helical" evidence="7">
    <location>
        <begin position="309"/>
        <end position="330"/>
    </location>
</feature>
<feature type="transmembrane region" description="Helical" evidence="7">
    <location>
        <begin position="119"/>
        <end position="146"/>
    </location>
</feature>
<dbReference type="PANTHER" id="PTHR47089">
    <property type="entry name" value="ABC TRANSPORTER, PERMEASE PROTEIN"/>
    <property type="match status" value="1"/>
</dbReference>
<evidence type="ECO:0000313" key="8">
    <source>
        <dbReference type="EMBL" id="PHV65971.1"/>
    </source>
</evidence>
<comment type="subcellular location">
    <subcellularLocation>
        <location evidence="1">Cell membrane</location>
        <topology evidence="1">Multi-pass membrane protein</topology>
    </subcellularLocation>
</comment>
<dbReference type="GO" id="GO:0022857">
    <property type="term" value="F:transmembrane transporter activity"/>
    <property type="evidence" value="ECO:0007669"/>
    <property type="project" value="InterPro"/>
</dbReference>
<dbReference type="InterPro" id="IPR001851">
    <property type="entry name" value="ABC_transp_permease"/>
</dbReference>
<evidence type="ECO:0000256" key="4">
    <source>
        <dbReference type="ARBA" id="ARBA00022989"/>
    </source>
</evidence>
<name>A0A2G3PJI7_WILMA</name>
<accession>A0A2G3PJI7</accession>
<dbReference type="RefSeq" id="WP_099384257.1">
    <property type="nucleotide sequence ID" value="NZ_PEBD01000010.1"/>
</dbReference>
<dbReference type="Proteomes" id="UP000225108">
    <property type="component" value="Unassembled WGS sequence"/>
</dbReference>
<evidence type="ECO:0000256" key="5">
    <source>
        <dbReference type="ARBA" id="ARBA00023136"/>
    </source>
</evidence>
<proteinExistence type="predicted"/>
<dbReference type="Pfam" id="PF02653">
    <property type="entry name" value="BPD_transp_2"/>
    <property type="match status" value="1"/>
</dbReference>
<reference evidence="8 9" key="1">
    <citation type="submission" date="2017-10" db="EMBL/GenBank/DDBJ databases">
        <title>The draft genome sequence of Williamsia sp. BULT 1.1 isolated from the semi-arid grassland soils from South Africa.</title>
        <authorList>
            <person name="Kabwe M.H."/>
            <person name="Govender N."/>
            <person name="Mutseka Lunga P."/>
            <person name="Vikram S."/>
            <person name="Makhalanyane T.P."/>
        </authorList>
    </citation>
    <scope>NUCLEOTIDE SEQUENCE [LARGE SCALE GENOMIC DNA]</scope>
    <source>
        <strain evidence="8 9">BULT 1.1</strain>
    </source>
</reference>
<feature type="region of interest" description="Disordered" evidence="6">
    <location>
        <begin position="357"/>
        <end position="380"/>
    </location>
</feature>
<evidence type="ECO:0000313" key="9">
    <source>
        <dbReference type="Proteomes" id="UP000225108"/>
    </source>
</evidence>
<evidence type="ECO:0000256" key="6">
    <source>
        <dbReference type="SAM" id="MobiDB-lite"/>
    </source>
</evidence>
<feature type="transmembrane region" description="Helical" evidence="7">
    <location>
        <begin position="93"/>
        <end position="113"/>
    </location>
</feature>
<evidence type="ECO:0000256" key="1">
    <source>
        <dbReference type="ARBA" id="ARBA00004651"/>
    </source>
</evidence>
<dbReference type="GO" id="GO:0005886">
    <property type="term" value="C:plasma membrane"/>
    <property type="evidence" value="ECO:0007669"/>
    <property type="project" value="UniProtKB-SubCell"/>
</dbReference>
<evidence type="ECO:0000256" key="3">
    <source>
        <dbReference type="ARBA" id="ARBA00022692"/>
    </source>
</evidence>